<protein>
    <submittedName>
        <fullName evidence="1">Uncharacterized protein</fullName>
    </submittedName>
</protein>
<sequence>MFGWLGGCCCEEVTGSTDDFKRDIEQVSLFPENCVSFDPQGQNVTYASDVDGRWEYFCNFVDHSKGLRFRVELDHSERRSLRELDLELEEGWHFVYGGDACCKGQGTLRFLETMVRLKKRWPGRVHLLLGIRDLNLTQWTGEFEGDFETRRTELAHLAGVDPEQVTDEEVAKSCEDCLKPGGWTYEYMQLAQLAILLGDTLFIHGEILSGNVGVEEVRAGVKHQEAVRTGLLPEDDDPEDDVQDWVIRLNTEVRSQIRQWELVPAWDSMDKLRGASSVRQDKVQ</sequence>
<gene>
    <name evidence="1" type="ORF">PBAH0796_LOCUS1234</name>
</gene>
<organism evidence="1">
    <name type="scientific">Pyrodinium bahamense</name>
    <dbReference type="NCBI Taxonomy" id="73915"/>
    <lineage>
        <taxon>Eukaryota</taxon>
        <taxon>Sar</taxon>
        <taxon>Alveolata</taxon>
        <taxon>Dinophyceae</taxon>
        <taxon>Gonyaulacales</taxon>
        <taxon>Pyrocystaceae</taxon>
        <taxon>Pyrodinium</taxon>
    </lineage>
</organism>
<evidence type="ECO:0000313" key="1">
    <source>
        <dbReference type="EMBL" id="CAD8345496.1"/>
    </source>
</evidence>
<dbReference type="Gene3D" id="3.60.21.10">
    <property type="match status" value="1"/>
</dbReference>
<dbReference type="InterPro" id="IPR029052">
    <property type="entry name" value="Metallo-depent_PP-like"/>
</dbReference>
<dbReference type="AlphaFoldDB" id="A0A7S0F8R4"/>
<dbReference type="EMBL" id="HBEG01002288">
    <property type="protein sequence ID" value="CAD8345496.1"/>
    <property type="molecule type" value="Transcribed_RNA"/>
</dbReference>
<accession>A0A7S0F8R4</accession>
<dbReference type="SUPFAM" id="SSF56300">
    <property type="entry name" value="Metallo-dependent phosphatases"/>
    <property type="match status" value="1"/>
</dbReference>
<dbReference type="PANTHER" id="PTHR42254">
    <property type="entry name" value="METALLOPHOS DOMAIN-CONTAINING PROTEIN"/>
    <property type="match status" value="1"/>
</dbReference>
<name>A0A7S0F8R4_9DINO</name>
<reference evidence="1" key="1">
    <citation type="submission" date="2021-01" db="EMBL/GenBank/DDBJ databases">
        <authorList>
            <person name="Corre E."/>
            <person name="Pelletier E."/>
            <person name="Niang G."/>
            <person name="Scheremetjew M."/>
            <person name="Finn R."/>
            <person name="Kale V."/>
            <person name="Holt S."/>
            <person name="Cochrane G."/>
            <person name="Meng A."/>
            <person name="Brown T."/>
            <person name="Cohen L."/>
        </authorList>
    </citation>
    <scope>NUCLEOTIDE SEQUENCE</scope>
    <source>
        <strain evidence="1">Pbaha01</strain>
    </source>
</reference>
<proteinExistence type="predicted"/>
<dbReference type="PANTHER" id="PTHR42254:SF1">
    <property type="entry name" value="CALCINEURIN-LIKE PHOSPHOESTERASE DOMAIN-CONTAINING PROTEIN"/>
    <property type="match status" value="1"/>
</dbReference>